<evidence type="ECO:0000313" key="4">
    <source>
        <dbReference type="Proteomes" id="UP000789759"/>
    </source>
</evidence>
<dbReference type="InterPro" id="IPR001810">
    <property type="entry name" value="F-box_dom"/>
</dbReference>
<dbReference type="EMBL" id="CAJVQA010002792">
    <property type="protein sequence ID" value="CAG8557364.1"/>
    <property type="molecule type" value="Genomic_DNA"/>
</dbReference>
<dbReference type="InterPro" id="IPR036047">
    <property type="entry name" value="F-box-like_dom_sf"/>
</dbReference>
<evidence type="ECO:0000313" key="3">
    <source>
        <dbReference type="EMBL" id="CAG8557364.1"/>
    </source>
</evidence>
<comment type="caution">
    <text evidence="3">The sequence shown here is derived from an EMBL/GenBank/DDBJ whole genome shotgun (WGS) entry which is preliminary data.</text>
</comment>
<dbReference type="PROSITE" id="PS50181">
    <property type="entry name" value="FBOX"/>
    <property type="match status" value="1"/>
</dbReference>
<dbReference type="Proteomes" id="UP000789759">
    <property type="component" value="Unassembled WGS sequence"/>
</dbReference>
<feature type="region of interest" description="Disordered" evidence="1">
    <location>
        <begin position="231"/>
        <end position="250"/>
    </location>
</feature>
<keyword evidence="4" id="KW-1185">Reference proteome</keyword>
<proteinExistence type="predicted"/>
<feature type="domain" description="F-box" evidence="2">
    <location>
        <begin position="63"/>
        <end position="115"/>
    </location>
</feature>
<dbReference type="SMART" id="SM00256">
    <property type="entry name" value="FBOX"/>
    <property type="match status" value="1"/>
</dbReference>
<name>A0A9N9FUK4_9GLOM</name>
<dbReference type="SUPFAM" id="SSF81383">
    <property type="entry name" value="F-box domain"/>
    <property type="match status" value="1"/>
</dbReference>
<reference evidence="3" key="1">
    <citation type="submission" date="2021-06" db="EMBL/GenBank/DDBJ databases">
        <authorList>
            <person name="Kallberg Y."/>
            <person name="Tangrot J."/>
            <person name="Rosling A."/>
        </authorList>
    </citation>
    <scope>NUCLEOTIDE SEQUENCE</scope>
    <source>
        <strain evidence="3">FL966</strain>
    </source>
</reference>
<organism evidence="3 4">
    <name type="scientific">Cetraspora pellucida</name>
    <dbReference type="NCBI Taxonomy" id="1433469"/>
    <lineage>
        <taxon>Eukaryota</taxon>
        <taxon>Fungi</taxon>
        <taxon>Fungi incertae sedis</taxon>
        <taxon>Mucoromycota</taxon>
        <taxon>Glomeromycotina</taxon>
        <taxon>Glomeromycetes</taxon>
        <taxon>Diversisporales</taxon>
        <taxon>Gigasporaceae</taxon>
        <taxon>Cetraspora</taxon>
    </lineage>
</organism>
<dbReference type="Pfam" id="PF00646">
    <property type="entry name" value="F-box"/>
    <property type="match status" value="1"/>
</dbReference>
<gene>
    <name evidence="3" type="ORF">CPELLU_LOCUS5037</name>
</gene>
<evidence type="ECO:0000259" key="2">
    <source>
        <dbReference type="PROSITE" id="PS50181"/>
    </source>
</evidence>
<sequence length="301" mass="35917">MSPRDIYEENFARLPKALRPLAHFMVTPLVDPRKQQESILMNPFALFTFLTKKKVQPKVFMSFKNFNDIPIEFLSMICKHLEPNDLLVLSGVCKNLRTLLLDTESPATQEIWRNSRLEFCPFLQLAPPKGMTEQEYISLCSTERGCQFCGQRKQWVKVYWQFRVRACYECYLPRFVRNSYLSKHPKNFQSSYENKEEIKLREHYDRRRLEHTISFRKERLQEIIEEFEAERKESSDGSDNESILSNSSNSSSKYDAQLLRKCPIISAEWKMIDQPFTSRDQTRFRRKLDYEYQILAKHYVS</sequence>
<accession>A0A9N9FUK4</accession>
<dbReference type="OrthoDB" id="2322499at2759"/>
<evidence type="ECO:0000256" key="1">
    <source>
        <dbReference type="SAM" id="MobiDB-lite"/>
    </source>
</evidence>
<feature type="compositionally biased region" description="Low complexity" evidence="1">
    <location>
        <begin position="240"/>
        <end position="250"/>
    </location>
</feature>
<protein>
    <submittedName>
        <fullName evidence="3">5864_t:CDS:1</fullName>
    </submittedName>
</protein>
<dbReference type="AlphaFoldDB" id="A0A9N9FUK4"/>